<protein>
    <submittedName>
        <fullName evidence="2">Phage tail protein</fullName>
    </submittedName>
</protein>
<gene>
    <name evidence="2" type="ORF">GTI89_18845</name>
</gene>
<accession>A0A6I4XQV3</accession>
<dbReference type="Gene3D" id="2.60.40.1080">
    <property type="match status" value="1"/>
</dbReference>
<evidence type="ECO:0000259" key="1">
    <source>
        <dbReference type="Pfam" id="PF02368"/>
    </source>
</evidence>
<name>A0A6I4XQV3_ENTGA</name>
<evidence type="ECO:0000313" key="3">
    <source>
        <dbReference type="Proteomes" id="UP000439965"/>
    </source>
</evidence>
<dbReference type="AlphaFoldDB" id="A0A6I4XQV3"/>
<dbReference type="Proteomes" id="UP000439965">
    <property type="component" value="Unassembled WGS sequence"/>
</dbReference>
<dbReference type="InterPro" id="IPR003343">
    <property type="entry name" value="Big_2"/>
</dbReference>
<dbReference type="EMBL" id="WVTI01000504">
    <property type="protein sequence ID" value="MXS28101.1"/>
    <property type="molecule type" value="Genomic_DNA"/>
</dbReference>
<feature type="non-terminal residue" evidence="2">
    <location>
        <position position="1"/>
    </location>
</feature>
<evidence type="ECO:0000313" key="2">
    <source>
        <dbReference type="EMBL" id="MXS28101.1"/>
    </source>
</evidence>
<dbReference type="InterPro" id="IPR008964">
    <property type="entry name" value="Invasin/intimin_cell_adhesion"/>
</dbReference>
<reference evidence="2 3" key="1">
    <citation type="submission" date="2019-04" db="EMBL/GenBank/DDBJ databases">
        <title>Step-wise assembly of the neonatal virome modulated by breast feeding.</title>
        <authorList>
            <person name="Liang G."/>
            <person name="Bushman F."/>
        </authorList>
    </citation>
    <scope>NUCLEOTIDE SEQUENCE [LARGE SCALE GENOMIC DNA]</scope>
    <source>
        <strain evidence="2 3">E3404</strain>
    </source>
</reference>
<comment type="caution">
    <text evidence="2">The sequence shown here is derived from an EMBL/GenBank/DDBJ whole genome shotgun (WGS) entry which is preliminary data.</text>
</comment>
<feature type="domain" description="BIG2" evidence="1">
    <location>
        <begin position="2"/>
        <end position="61"/>
    </location>
</feature>
<dbReference type="Pfam" id="PF02368">
    <property type="entry name" value="Big_2"/>
    <property type="match status" value="1"/>
</dbReference>
<proteinExistence type="predicted"/>
<dbReference type="RefSeq" id="WP_202399286.1">
    <property type="nucleotide sequence ID" value="NZ_WVTI01000504.1"/>
</dbReference>
<sequence>TATLTPTITPDNASNKKYQFRSESEAIGTVTPIQGKVTAVGEGTTEIVVTTEDGNFTAKCTLNVTTAD</sequence>
<dbReference type="SUPFAM" id="SSF49373">
    <property type="entry name" value="Invasin/intimin cell-adhesion fragments"/>
    <property type="match status" value="1"/>
</dbReference>
<organism evidence="2 3">
    <name type="scientific">Enterococcus gallinarum</name>
    <dbReference type="NCBI Taxonomy" id="1353"/>
    <lineage>
        <taxon>Bacteria</taxon>
        <taxon>Bacillati</taxon>
        <taxon>Bacillota</taxon>
        <taxon>Bacilli</taxon>
        <taxon>Lactobacillales</taxon>
        <taxon>Enterococcaceae</taxon>
        <taxon>Enterococcus</taxon>
    </lineage>
</organism>